<dbReference type="EMBL" id="QBLH01003046">
    <property type="protein sequence ID" value="TGZ45835.1"/>
    <property type="molecule type" value="Genomic_DNA"/>
</dbReference>
<evidence type="ECO:0000256" key="1">
    <source>
        <dbReference type="SAM" id="MobiDB-lite"/>
    </source>
</evidence>
<dbReference type="AlphaFoldDB" id="A0A4S2K910"/>
<dbReference type="PANTHER" id="PTHR33244:SF3">
    <property type="entry name" value="PEPTIDASE A2 DOMAIN-CONTAINING PROTEIN"/>
    <property type="match status" value="1"/>
</dbReference>
<feature type="compositionally biased region" description="Polar residues" evidence="1">
    <location>
        <begin position="81"/>
        <end position="110"/>
    </location>
</feature>
<gene>
    <name evidence="2" type="ORF">DBV15_02674</name>
</gene>
<sequence length="142" mass="16530">MQKRYYDRGSKELKQFKIGDTIKIHNENKQLPHQGGKVIGLSDNPRSYKIKTEQGNVIERNRRALTVGKRFVEETDIIDSPTENQFESSNHSTIETEKPQQSVVETTQQKPIVRTRAGRVVNKPDYLKDYVCMVNRELNHLF</sequence>
<protein>
    <submittedName>
        <fullName evidence="2">Uncharacterized protein</fullName>
    </submittedName>
</protein>
<comment type="caution">
    <text evidence="2">The sequence shown here is derived from an EMBL/GenBank/DDBJ whole genome shotgun (WGS) entry which is preliminary data.</text>
</comment>
<reference evidence="2 3" key="1">
    <citation type="journal article" date="2019" name="Philos. Trans. R. Soc. Lond., B, Biol. Sci.">
        <title>Ant behaviour and brain gene expression of defending hosts depend on the ecological success of the intruding social parasite.</title>
        <authorList>
            <person name="Kaur R."/>
            <person name="Stoldt M."/>
            <person name="Jongepier E."/>
            <person name="Feldmeyer B."/>
            <person name="Menzel F."/>
            <person name="Bornberg-Bauer E."/>
            <person name="Foitzik S."/>
        </authorList>
    </citation>
    <scope>NUCLEOTIDE SEQUENCE [LARGE SCALE GENOMIC DNA]</scope>
    <source>
        <tissue evidence="2">Whole body</tissue>
    </source>
</reference>
<feature type="region of interest" description="Disordered" evidence="1">
    <location>
        <begin position="78"/>
        <end position="110"/>
    </location>
</feature>
<evidence type="ECO:0000313" key="3">
    <source>
        <dbReference type="Proteomes" id="UP000310200"/>
    </source>
</evidence>
<dbReference type="STRING" id="300112.A0A4S2K910"/>
<evidence type="ECO:0000313" key="2">
    <source>
        <dbReference type="EMBL" id="TGZ45835.1"/>
    </source>
</evidence>
<proteinExistence type="predicted"/>
<accession>A0A4S2K910</accession>
<dbReference type="Proteomes" id="UP000310200">
    <property type="component" value="Unassembled WGS sequence"/>
</dbReference>
<dbReference type="PANTHER" id="PTHR33244">
    <property type="entry name" value="INTEGRASE CATALYTIC DOMAIN-CONTAINING PROTEIN-RELATED"/>
    <property type="match status" value="1"/>
</dbReference>
<name>A0A4S2K910_9HYME</name>
<organism evidence="2 3">
    <name type="scientific">Temnothorax longispinosus</name>
    <dbReference type="NCBI Taxonomy" id="300112"/>
    <lineage>
        <taxon>Eukaryota</taxon>
        <taxon>Metazoa</taxon>
        <taxon>Ecdysozoa</taxon>
        <taxon>Arthropoda</taxon>
        <taxon>Hexapoda</taxon>
        <taxon>Insecta</taxon>
        <taxon>Pterygota</taxon>
        <taxon>Neoptera</taxon>
        <taxon>Endopterygota</taxon>
        <taxon>Hymenoptera</taxon>
        <taxon>Apocrita</taxon>
        <taxon>Aculeata</taxon>
        <taxon>Formicoidea</taxon>
        <taxon>Formicidae</taxon>
        <taxon>Myrmicinae</taxon>
        <taxon>Temnothorax</taxon>
    </lineage>
</organism>
<keyword evidence="3" id="KW-1185">Reference proteome</keyword>